<evidence type="ECO:0000313" key="2">
    <source>
        <dbReference type="EMBL" id="OCF57119.1"/>
    </source>
</evidence>
<organism evidence="2 3">
    <name type="scientific">Kwoniella mangroviensis CBS 10435</name>
    <dbReference type="NCBI Taxonomy" id="1331196"/>
    <lineage>
        <taxon>Eukaryota</taxon>
        <taxon>Fungi</taxon>
        <taxon>Dikarya</taxon>
        <taxon>Basidiomycota</taxon>
        <taxon>Agaricomycotina</taxon>
        <taxon>Tremellomycetes</taxon>
        <taxon>Tremellales</taxon>
        <taxon>Cryptococcaceae</taxon>
        <taxon>Kwoniella</taxon>
    </lineage>
</organism>
<feature type="region of interest" description="Disordered" evidence="1">
    <location>
        <begin position="56"/>
        <end position="76"/>
    </location>
</feature>
<dbReference type="Proteomes" id="UP000092583">
    <property type="component" value="Unassembled WGS sequence"/>
</dbReference>
<reference evidence="3" key="2">
    <citation type="submission" date="2013-12" db="EMBL/GenBank/DDBJ databases">
        <title>Evolution of pathogenesis and genome organization in the Tremellales.</title>
        <authorList>
            <person name="Cuomo C."/>
            <person name="Litvintseva A."/>
            <person name="Heitman J."/>
            <person name="Chen Y."/>
            <person name="Sun S."/>
            <person name="Springer D."/>
            <person name="Dromer F."/>
            <person name="Young S."/>
            <person name="Zeng Q."/>
            <person name="Chapman S."/>
            <person name="Gujja S."/>
            <person name="Saif S."/>
            <person name="Birren B."/>
        </authorList>
    </citation>
    <scope>NUCLEOTIDE SEQUENCE [LARGE SCALE GENOMIC DNA]</scope>
    <source>
        <strain evidence="3">CBS 10435</strain>
    </source>
</reference>
<protein>
    <submittedName>
        <fullName evidence="2">Uncharacterized protein</fullName>
    </submittedName>
</protein>
<gene>
    <name evidence="2" type="ORF">L486_05978</name>
</gene>
<dbReference type="EMBL" id="KI669464">
    <property type="protein sequence ID" value="OCF57119.1"/>
    <property type="molecule type" value="Genomic_DNA"/>
</dbReference>
<name>A0A1B9ING8_9TREE</name>
<reference evidence="2 3" key="1">
    <citation type="submission" date="2013-07" db="EMBL/GenBank/DDBJ databases">
        <title>The Genome Sequence of Kwoniella mangroviensis CBS10435.</title>
        <authorList>
            <consortium name="The Broad Institute Genome Sequencing Platform"/>
            <person name="Cuomo C."/>
            <person name="Litvintseva A."/>
            <person name="Chen Y."/>
            <person name="Heitman J."/>
            <person name="Sun S."/>
            <person name="Springer D."/>
            <person name="Dromer F."/>
            <person name="Young S.K."/>
            <person name="Zeng Q."/>
            <person name="Gargeya S."/>
            <person name="Fitzgerald M."/>
            <person name="Abouelleil A."/>
            <person name="Alvarado L."/>
            <person name="Berlin A.M."/>
            <person name="Chapman S.B."/>
            <person name="Dewar J."/>
            <person name="Goldberg J."/>
            <person name="Griggs A."/>
            <person name="Gujja S."/>
            <person name="Hansen M."/>
            <person name="Howarth C."/>
            <person name="Imamovic A."/>
            <person name="Larimer J."/>
            <person name="McCowan C."/>
            <person name="Murphy C."/>
            <person name="Pearson M."/>
            <person name="Priest M."/>
            <person name="Roberts A."/>
            <person name="Saif S."/>
            <person name="Shea T."/>
            <person name="Sykes S."/>
            <person name="Wortman J."/>
            <person name="Nusbaum C."/>
            <person name="Birren B."/>
        </authorList>
    </citation>
    <scope>NUCLEOTIDE SEQUENCE [LARGE SCALE GENOMIC DNA]</scope>
    <source>
        <strain evidence="2 3">CBS 10435</strain>
    </source>
</reference>
<accession>A0A1B9ING8</accession>
<dbReference type="AlphaFoldDB" id="A0A1B9ING8"/>
<sequence length="258" mass="28701">MSNPYQTTRMDAATVPSNAPSISNRNRTFLGKCQFRPSGSSVNFTLIDALTSDKGPDVRLAEHSPSTSDPETHSGLWSEGNLIVDVSSDIIQSRDGSTEVTSYQGKPWITLPLSGTMYTIRNGKEVPVGKAVMSASIIPKRTLVAGTDIAPGLYWFHSEGLERGIKGLEIYDRKAITRELSVSSSWYAYSESYSDRKEGVRYVSSRNRPVDLAGLISGTLEYRMMDAKDAKSMDKEDWDHYDVDLDFEVREQIVNRVI</sequence>
<proteinExistence type="predicted"/>
<evidence type="ECO:0000256" key="1">
    <source>
        <dbReference type="SAM" id="MobiDB-lite"/>
    </source>
</evidence>
<evidence type="ECO:0000313" key="3">
    <source>
        <dbReference type="Proteomes" id="UP000092583"/>
    </source>
</evidence>
<keyword evidence="3" id="KW-1185">Reference proteome</keyword>